<dbReference type="OrthoDB" id="6188198at2"/>
<dbReference type="RefSeq" id="WP_110075593.1">
    <property type="nucleotide sequence ID" value="NZ_QGTT01000004.1"/>
</dbReference>
<evidence type="ECO:0000313" key="1">
    <source>
        <dbReference type="EMBL" id="PWW14223.1"/>
    </source>
</evidence>
<dbReference type="Proteomes" id="UP000246964">
    <property type="component" value="Unassembled WGS sequence"/>
</dbReference>
<dbReference type="AlphaFoldDB" id="A0A317QBF6"/>
<dbReference type="EMBL" id="QGTT01000004">
    <property type="protein sequence ID" value="PWW14223.1"/>
    <property type="molecule type" value="Genomic_DNA"/>
</dbReference>
<evidence type="ECO:0000313" key="2">
    <source>
        <dbReference type="Proteomes" id="UP000246964"/>
    </source>
</evidence>
<keyword evidence="2" id="KW-1185">Reference proteome</keyword>
<proteinExistence type="predicted"/>
<reference evidence="1 2" key="1">
    <citation type="submission" date="2018-05" db="EMBL/GenBank/DDBJ databases">
        <title>Freshwater and sediment microbial communities from various areas in North America, analyzing microbe dynamics in response to fracking.</title>
        <authorList>
            <person name="Lamendella R."/>
        </authorList>
    </citation>
    <scope>NUCLEOTIDE SEQUENCE [LARGE SCALE GENOMIC DNA]</scope>
    <source>
        <strain evidence="1 2">125B1</strain>
    </source>
</reference>
<organism evidence="1 2">
    <name type="scientific">Pseudidiomarina maritima</name>
    <dbReference type="NCBI Taxonomy" id="519453"/>
    <lineage>
        <taxon>Bacteria</taxon>
        <taxon>Pseudomonadati</taxon>
        <taxon>Pseudomonadota</taxon>
        <taxon>Gammaproteobacteria</taxon>
        <taxon>Alteromonadales</taxon>
        <taxon>Idiomarinaceae</taxon>
        <taxon>Pseudidiomarina</taxon>
    </lineage>
</organism>
<comment type="caution">
    <text evidence="1">The sequence shown here is derived from an EMBL/GenBank/DDBJ whole genome shotgun (WGS) entry which is preliminary data.</text>
</comment>
<name>A0A317QBF6_9GAMM</name>
<sequence length="613" mass="69302">MAVSAFTHSCSILNLQEAPVWHFIIDETGSSFSSKVQQLKATDANVGKVVGLLHPEPLKLPQLPHGFHATQNEPAVVHDVINNLLTAKVGLIGCAVTVEELEGYGWINSIRLLTRWALSMLPASGQPVKVKVFVEQRAPYTNGADLRAFAETLQNEMQKLSPSRLNRLKLEFNVIPKTGHPHNGYVDSLAYLWGSPKPENKAFLKKLNLVNKCFMDNDSLFVERLFLLIQHQHKLIAQDWYQLAALPPETYSNTLLSECLATLGYECKNDINRWQQFLKYVRDQQANKSYIAQELFHATNWLATYKPNNLNPLILLRLLNIQLSANNHLGHVAQDIANSAVKLGQQLFDENAQLSCETALRVVVMHCNASNFTAAQEIADKWLTWPVALTGKQNFGKLLSSKGQISAFLGDISARDYFIRAIDTFQDMLDPEVATAEIKQTSHYLLLLDMDSKPVNEADIMQRMLRLFSAKNELELRRIAADFAHGKQADRFSHYLLLRACVQCPVEFSQVAKAYLSQRAYWKDKQGHPWQLIQVYRSLLLWSENRCRHQKLCADYLEKAIELCQHKTQGGILLTMADVFTALRAQIIDENASSLPTASIVEQLANKLPFSFH</sequence>
<gene>
    <name evidence="1" type="ORF">DET45_104162</name>
</gene>
<protein>
    <submittedName>
        <fullName evidence="1">Uncharacterized protein</fullName>
    </submittedName>
</protein>
<accession>A0A317QBF6</accession>